<dbReference type="InterPro" id="IPR028098">
    <property type="entry name" value="Glyco_trans_4-like_N"/>
</dbReference>
<comment type="caution">
    <text evidence="4">The sequence shown here is derived from an EMBL/GenBank/DDBJ whole genome shotgun (WGS) entry which is preliminary data.</text>
</comment>
<reference evidence="4 5" key="1">
    <citation type="submission" date="2024-07" db="EMBL/GenBank/DDBJ databases">
        <title>Mealworm larvae gut microbial communities from Newark, Delaware, USA.</title>
        <authorList>
            <person name="Blenner M."/>
        </authorList>
    </citation>
    <scope>NUCLEOTIDE SEQUENCE [LARGE SCALE GENOMIC DNA]</scope>
    <source>
        <strain evidence="4 5">UD i117</strain>
    </source>
</reference>
<feature type="domain" description="Glycosyltransferase subfamily 4-like N-terminal" evidence="3">
    <location>
        <begin position="12"/>
        <end position="179"/>
    </location>
</feature>
<proteinExistence type="predicted"/>
<protein>
    <submittedName>
        <fullName evidence="4">Glycosyltransferase involved in cell wall biosynthesis</fullName>
    </submittedName>
</protein>
<name>A0ABV4EGK8_BREEP</name>
<evidence type="ECO:0000313" key="4">
    <source>
        <dbReference type="EMBL" id="MEY9257642.1"/>
    </source>
</evidence>
<gene>
    <name evidence="4" type="ORF">ABH903_000652</name>
</gene>
<evidence type="ECO:0000313" key="5">
    <source>
        <dbReference type="Proteomes" id="UP001565435"/>
    </source>
</evidence>
<dbReference type="Proteomes" id="UP001565435">
    <property type="component" value="Unassembled WGS sequence"/>
</dbReference>
<dbReference type="EMBL" id="JBGBYS010000002">
    <property type="protein sequence ID" value="MEY9257642.1"/>
    <property type="molecule type" value="Genomic_DNA"/>
</dbReference>
<dbReference type="Pfam" id="PF13692">
    <property type="entry name" value="Glyco_trans_1_4"/>
    <property type="match status" value="1"/>
</dbReference>
<dbReference type="Gene3D" id="3.40.50.2000">
    <property type="entry name" value="Glycogen Phosphorylase B"/>
    <property type="match status" value="2"/>
</dbReference>
<keyword evidence="2" id="KW-0808">Transferase</keyword>
<evidence type="ECO:0000259" key="3">
    <source>
        <dbReference type="Pfam" id="PF13439"/>
    </source>
</evidence>
<evidence type="ECO:0000256" key="1">
    <source>
        <dbReference type="ARBA" id="ARBA00022676"/>
    </source>
</evidence>
<keyword evidence="5" id="KW-1185">Reference proteome</keyword>
<accession>A0ABV4EGK8</accession>
<dbReference type="Pfam" id="PF13439">
    <property type="entry name" value="Glyco_transf_4"/>
    <property type="match status" value="1"/>
</dbReference>
<dbReference type="PANTHER" id="PTHR45947">
    <property type="entry name" value="SULFOQUINOVOSYL TRANSFERASE SQD2"/>
    <property type="match status" value="1"/>
</dbReference>
<dbReference type="PANTHER" id="PTHR45947:SF15">
    <property type="entry name" value="TEICHURONIC ACID BIOSYNTHESIS GLYCOSYLTRANSFERASE TUAC-RELATED"/>
    <property type="match status" value="1"/>
</dbReference>
<keyword evidence="1" id="KW-0328">Glycosyltransferase</keyword>
<sequence>MKILHITDAASGGVLTSLTALARNQAAHPEVSAVGVRYTPRADSPSRNHIAAGLGPMVDLHCWSPGPGSTVLTLIKGIIRELREDWDLIHLHSSRAGFLGRILALAVPSHAHLVYSPHGFSFNQTGYPQFQLRIFKLLERIALLGSRDLALVSPGEAELAAEVLPGVRTAILANAVDPELFAPKDSPGLTSRPPAPLSVIQVGRIMSQKRPELFAEVARLAEIRYPGSFTFTWIGEGERNLLSACPEISITGWITGEEIRSHLSNAALMLFTSAGEGMPMSLLEAASAGVPTVGSDVIGVRDLIDHRVDGMLFRTADEAVDALFTLTDADIRSSMAAAARRRVLLKHNESTLASNSLQVYRKFMTPASVAESAAVSNAGSRAS</sequence>
<dbReference type="RefSeq" id="WP_370035026.1">
    <property type="nucleotide sequence ID" value="NZ_JBGBYS010000002.1"/>
</dbReference>
<dbReference type="InterPro" id="IPR050194">
    <property type="entry name" value="Glycosyltransferase_grp1"/>
</dbReference>
<organism evidence="4 5">
    <name type="scientific">Brevibacterium epidermidis</name>
    <dbReference type="NCBI Taxonomy" id="1698"/>
    <lineage>
        <taxon>Bacteria</taxon>
        <taxon>Bacillati</taxon>
        <taxon>Actinomycetota</taxon>
        <taxon>Actinomycetes</taxon>
        <taxon>Micrococcales</taxon>
        <taxon>Brevibacteriaceae</taxon>
        <taxon>Brevibacterium</taxon>
    </lineage>
</organism>
<dbReference type="SUPFAM" id="SSF53756">
    <property type="entry name" value="UDP-Glycosyltransferase/glycogen phosphorylase"/>
    <property type="match status" value="1"/>
</dbReference>
<evidence type="ECO:0000256" key="2">
    <source>
        <dbReference type="ARBA" id="ARBA00022679"/>
    </source>
</evidence>